<feature type="transmembrane region" description="Helical" evidence="7">
    <location>
        <begin position="12"/>
        <end position="31"/>
    </location>
</feature>
<accession>A0ABR7NC74</accession>
<evidence type="ECO:0000256" key="1">
    <source>
        <dbReference type="ARBA" id="ARBA00004651"/>
    </source>
</evidence>
<evidence type="ECO:0000256" key="2">
    <source>
        <dbReference type="ARBA" id="ARBA00022448"/>
    </source>
</evidence>
<feature type="transmembrane region" description="Helical" evidence="7">
    <location>
        <begin position="73"/>
        <end position="94"/>
    </location>
</feature>
<evidence type="ECO:0000313" key="10">
    <source>
        <dbReference type="Proteomes" id="UP000657421"/>
    </source>
</evidence>
<feature type="transmembrane region" description="Helical" evidence="7">
    <location>
        <begin position="147"/>
        <end position="167"/>
    </location>
</feature>
<organism evidence="9 10">
    <name type="scientific">Jingyaoa shaoxingensis</name>
    <dbReference type="NCBI Taxonomy" id="2763671"/>
    <lineage>
        <taxon>Bacteria</taxon>
        <taxon>Bacillati</taxon>
        <taxon>Bacillota</taxon>
        <taxon>Clostridia</taxon>
        <taxon>Lachnospirales</taxon>
        <taxon>Lachnospiraceae</taxon>
        <taxon>Jingyaoa</taxon>
    </lineage>
</organism>
<evidence type="ECO:0000256" key="7">
    <source>
        <dbReference type="RuleBase" id="RU363032"/>
    </source>
</evidence>
<dbReference type="PANTHER" id="PTHR43005">
    <property type="entry name" value="BLR7065 PROTEIN"/>
    <property type="match status" value="1"/>
</dbReference>
<comment type="similarity">
    <text evidence="7">Belongs to the binding-protein-dependent transport system permease family.</text>
</comment>
<reference evidence="9 10" key="1">
    <citation type="submission" date="2020-08" db="EMBL/GenBank/DDBJ databases">
        <title>Genome public.</title>
        <authorList>
            <person name="Liu C."/>
            <person name="Sun Q."/>
        </authorList>
    </citation>
    <scope>NUCLEOTIDE SEQUENCE [LARGE SCALE GENOMIC DNA]</scope>
    <source>
        <strain evidence="9 10">NSJ-46</strain>
    </source>
</reference>
<dbReference type="PANTHER" id="PTHR43005:SF2">
    <property type="entry name" value="INTEGRAL MEMBRANE SUGAR TRANSPORT PROTEIN"/>
    <property type="match status" value="1"/>
</dbReference>
<keyword evidence="4 7" id="KW-0812">Transmembrane</keyword>
<gene>
    <name evidence="9" type="ORF">H8716_13085</name>
</gene>
<evidence type="ECO:0000259" key="8">
    <source>
        <dbReference type="PROSITE" id="PS50928"/>
    </source>
</evidence>
<dbReference type="RefSeq" id="WP_249309479.1">
    <property type="nucleotide sequence ID" value="NZ_JACRSZ010000014.1"/>
</dbReference>
<evidence type="ECO:0000256" key="5">
    <source>
        <dbReference type="ARBA" id="ARBA00022989"/>
    </source>
</evidence>
<keyword evidence="2 7" id="KW-0813">Transport</keyword>
<name>A0ABR7NC74_9FIRM</name>
<sequence length="295" mass="32705">MKMLARRSAIPYVMLLPTLALIAVFMLYPMLDTVWLSFHEYSIMGGKKAFIGLENFSKLMKDPIFIKAVKHTIPWVLENIIPQLVLGTLIALLLNQNFKGRGLARALAFTPWAVGGMIVALIFRFLFNGSVGVFGDILLKLGITETRVAWFSTATSALGTMIVANTWRGIPFFAISILAALQNIPEEIYESAQVDGAGVVRRFFQITLPMIKDTIVLTTLLRTIWTLNIVDIIYSMTNGGPNNSTITLPVYIMQKFTATLDSGYCSAMAVLLVGALLIFSIIYLNVSKYGKETIY</sequence>
<evidence type="ECO:0000256" key="4">
    <source>
        <dbReference type="ARBA" id="ARBA00022692"/>
    </source>
</evidence>
<keyword evidence="10" id="KW-1185">Reference proteome</keyword>
<proteinExistence type="inferred from homology"/>
<dbReference type="Gene3D" id="1.10.3720.10">
    <property type="entry name" value="MetI-like"/>
    <property type="match status" value="1"/>
</dbReference>
<feature type="transmembrane region" description="Helical" evidence="7">
    <location>
        <begin position="263"/>
        <end position="286"/>
    </location>
</feature>
<feature type="transmembrane region" description="Helical" evidence="7">
    <location>
        <begin position="106"/>
        <end position="127"/>
    </location>
</feature>
<protein>
    <submittedName>
        <fullName evidence="9">Sugar ABC transporter permease</fullName>
    </submittedName>
</protein>
<dbReference type="SUPFAM" id="SSF161098">
    <property type="entry name" value="MetI-like"/>
    <property type="match status" value="1"/>
</dbReference>
<dbReference type="InterPro" id="IPR035906">
    <property type="entry name" value="MetI-like_sf"/>
</dbReference>
<keyword evidence="5 7" id="KW-1133">Transmembrane helix</keyword>
<evidence type="ECO:0000313" key="9">
    <source>
        <dbReference type="EMBL" id="MBC8574007.1"/>
    </source>
</evidence>
<dbReference type="Proteomes" id="UP000657421">
    <property type="component" value="Unassembled WGS sequence"/>
</dbReference>
<keyword evidence="3" id="KW-1003">Cell membrane</keyword>
<dbReference type="EMBL" id="JACRSZ010000014">
    <property type="protein sequence ID" value="MBC8574007.1"/>
    <property type="molecule type" value="Genomic_DNA"/>
</dbReference>
<dbReference type="InterPro" id="IPR000515">
    <property type="entry name" value="MetI-like"/>
</dbReference>
<evidence type="ECO:0000256" key="6">
    <source>
        <dbReference type="ARBA" id="ARBA00023136"/>
    </source>
</evidence>
<feature type="domain" description="ABC transmembrane type-1" evidence="8">
    <location>
        <begin position="69"/>
        <end position="283"/>
    </location>
</feature>
<keyword evidence="6 7" id="KW-0472">Membrane</keyword>
<dbReference type="Pfam" id="PF00528">
    <property type="entry name" value="BPD_transp_1"/>
    <property type="match status" value="1"/>
</dbReference>
<comment type="caution">
    <text evidence="9">The sequence shown here is derived from an EMBL/GenBank/DDBJ whole genome shotgun (WGS) entry which is preliminary data.</text>
</comment>
<dbReference type="CDD" id="cd06261">
    <property type="entry name" value="TM_PBP2"/>
    <property type="match status" value="1"/>
</dbReference>
<comment type="subcellular location">
    <subcellularLocation>
        <location evidence="1 7">Cell membrane</location>
        <topology evidence="1 7">Multi-pass membrane protein</topology>
    </subcellularLocation>
</comment>
<evidence type="ECO:0000256" key="3">
    <source>
        <dbReference type="ARBA" id="ARBA00022475"/>
    </source>
</evidence>
<dbReference type="PROSITE" id="PS50928">
    <property type="entry name" value="ABC_TM1"/>
    <property type="match status" value="1"/>
</dbReference>
<dbReference type="SUPFAM" id="SSF160964">
    <property type="entry name" value="MalF N-terminal region-like"/>
    <property type="match status" value="1"/>
</dbReference>